<evidence type="ECO:0000313" key="2">
    <source>
        <dbReference type="EMBL" id="WDE14018.1"/>
    </source>
</evidence>
<evidence type="ECO:0000256" key="1">
    <source>
        <dbReference type="SAM" id="SignalP"/>
    </source>
</evidence>
<dbReference type="EMBL" id="CP059693">
    <property type="protein sequence ID" value="WDE14018.1"/>
    <property type="molecule type" value="Genomic_DNA"/>
</dbReference>
<protein>
    <submittedName>
        <fullName evidence="2">Uncharacterized protein</fullName>
    </submittedName>
</protein>
<gene>
    <name evidence="2" type="ORF">H3N35_11580</name>
</gene>
<dbReference type="RefSeq" id="WP_274054480.1">
    <property type="nucleotide sequence ID" value="NZ_CP059693.1"/>
</dbReference>
<proteinExistence type="predicted"/>
<keyword evidence="3" id="KW-1185">Reference proteome</keyword>
<accession>A0ABY7VM61</accession>
<reference evidence="2 3" key="1">
    <citation type="journal article" date="2022" name="Mar. Drugs">
        <title>Bioassay-Guided Fractionation Leads to the Detection of Cholic Acid Generated by the Rare Thalassomonas sp.</title>
        <authorList>
            <person name="Pheiffer F."/>
            <person name="Schneider Y.K."/>
            <person name="Hansen E.H."/>
            <person name="Andersen J.H."/>
            <person name="Isaksson J."/>
            <person name="Busche T."/>
            <person name="R C."/>
            <person name="Kalinowski J."/>
            <person name="Zyl L.V."/>
            <person name="Trindade M."/>
        </authorList>
    </citation>
    <scope>NUCLEOTIDE SEQUENCE [LARGE SCALE GENOMIC DNA]</scope>
    <source>
        <strain evidence="2 3">A5K-61T</strain>
    </source>
</reference>
<feature type="signal peptide" evidence="1">
    <location>
        <begin position="1"/>
        <end position="20"/>
    </location>
</feature>
<name>A0ABY7VM61_9GAMM</name>
<sequence length="245" mass="27999">MTQKYAWRLACVGCFIHAHAAETQTATPTIIKQKVIQAIADIADAPRKEWAVKISHYENEEGDITSSITRYTPNQDKNKQWTLLRINDQTPSQKQLRQFAEKKQKHAEDKAEGRSYRLNLKTLIKQESLQLLTDNGSHVQLGFQVHMQDLGEDAIGKLAGTLLYSKQQAYIEAITIVNHDEFSPMLSATISDLMLFFSFIKLNNVVLPQQHEMRMKGRFAYFTEIDEVSTTTYSGYQHTSTLLTE</sequence>
<organism evidence="2 3">
    <name type="scientific">Thalassomonas haliotis</name>
    <dbReference type="NCBI Taxonomy" id="485448"/>
    <lineage>
        <taxon>Bacteria</taxon>
        <taxon>Pseudomonadati</taxon>
        <taxon>Pseudomonadota</taxon>
        <taxon>Gammaproteobacteria</taxon>
        <taxon>Alteromonadales</taxon>
        <taxon>Colwelliaceae</taxon>
        <taxon>Thalassomonas</taxon>
    </lineage>
</organism>
<dbReference type="Proteomes" id="UP001215231">
    <property type="component" value="Chromosome"/>
</dbReference>
<feature type="chain" id="PRO_5045662220" evidence="1">
    <location>
        <begin position="21"/>
        <end position="245"/>
    </location>
</feature>
<keyword evidence="1" id="KW-0732">Signal</keyword>
<evidence type="ECO:0000313" key="3">
    <source>
        <dbReference type="Proteomes" id="UP001215231"/>
    </source>
</evidence>